<evidence type="ECO:0000256" key="4">
    <source>
        <dbReference type="ARBA" id="ARBA00022833"/>
    </source>
</evidence>
<accession>A0A3B1C5E9</accession>
<dbReference type="SMART" id="SM00947">
    <property type="entry name" value="Pro_CA"/>
    <property type="match status" value="1"/>
</dbReference>
<comment type="cofactor">
    <cofactor evidence="1">
        <name>Zn(2+)</name>
        <dbReference type="ChEBI" id="CHEBI:29105"/>
    </cofactor>
</comment>
<dbReference type="Gene3D" id="3.40.1050.10">
    <property type="entry name" value="Carbonic anhydrase"/>
    <property type="match status" value="1"/>
</dbReference>
<dbReference type="GO" id="GO:0004089">
    <property type="term" value="F:carbonate dehydratase activity"/>
    <property type="evidence" value="ECO:0007669"/>
    <property type="project" value="UniProtKB-EC"/>
</dbReference>
<keyword evidence="3" id="KW-0479">Metal-binding</keyword>
<evidence type="ECO:0000313" key="5">
    <source>
        <dbReference type="EMBL" id="VAX25726.1"/>
    </source>
</evidence>
<reference evidence="5" key="1">
    <citation type="submission" date="2018-06" db="EMBL/GenBank/DDBJ databases">
        <authorList>
            <person name="Zhirakovskaya E."/>
        </authorList>
    </citation>
    <scope>NUCLEOTIDE SEQUENCE</scope>
</reference>
<dbReference type="InterPro" id="IPR001765">
    <property type="entry name" value="Carbonic_anhydrase"/>
</dbReference>
<dbReference type="GO" id="GO:0008270">
    <property type="term" value="F:zinc ion binding"/>
    <property type="evidence" value="ECO:0007669"/>
    <property type="project" value="InterPro"/>
</dbReference>
<keyword evidence="5" id="KW-0456">Lyase</keyword>
<evidence type="ECO:0000256" key="3">
    <source>
        <dbReference type="ARBA" id="ARBA00022723"/>
    </source>
</evidence>
<dbReference type="SUPFAM" id="SSF53056">
    <property type="entry name" value="beta-carbonic anhydrase, cab"/>
    <property type="match status" value="1"/>
</dbReference>
<protein>
    <submittedName>
        <fullName evidence="5">Carbonic anhydrase, beta class</fullName>
        <ecNumber evidence="5">4.2.1.1</ecNumber>
    </submittedName>
</protein>
<comment type="similarity">
    <text evidence="2">Belongs to the beta-class carbonic anhydrase family.</text>
</comment>
<dbReference type="EC" id="4.2.1.1" evidence="5"/>
<dbReference type="AlphaFoldDB" id="A0A3B1C5E9"/>
<sequence length="166" mass="18134">MSVTDETLQANEKYASGFGEGDLPMPPGRKLAVVACMDARLVVPLILGINNGDAHVIRNAGGIVTEDAMRSLIISHHLLGTEEIMIINHTDCGMLTFKDDDLRSKLKEGTGTDSVAPNVFHAFPDIEKNVREQIQKIKSHPWIPDSVPVRGFIYDVKTGKLNEVSA</sequence>
<dbReference type="InterPro" id="IPR036874">
    <property type="entry name" value="Carbonic_anhydrase_sf"/>
</dbReference>
<dbReference type="EMBL" id="UOGA01000313">
    <property type="protein sequence ID" value="VAX25726.1"/>
    <property type="molecule type" value="Genomic_DNA"/>
</dbReference>
<proteinExistence type="inferred from homology"/>
<dbReference type="PANTHER" id="PTHR43175">
    <property type="entry name" value="CARBONIC ANHYDRASE"/>
    <property type="match status" value="1"/>
</dbReference>
<name>A0A3B1C5E9_9ZZZZ</name>
<gene>
    <name evidence="5" type="ORF">MNBD_NITROSPINAE04-1224</name>
</gene>
<dbReference type="CDD" id="cd03379">
    <property type="entry name" value="beta_CA_cladeD"/>
    <property type="match status" value="1"/>
</dbReference>
<evidence type="ECO:0000256" key="1">
    <source>
        <dbReference type="ARBA" id="ARBA00001947"/>
    </source>
</evidence>
<dbReference type="PANTHER" id="PTHR43175:SF3">
    <property type="entry name" value="CARBON DISULFIDE HYDROLASE"/>
    <property type="match status" value="1"/>
</dbReference>
<evidence type="ECO:0000256" key="2">
    <source>
        <dbReference type="ARBA" id="ARBA00006217"/>
    </source>
</evidence>
<dbReference type="Pfam" id="PF00484">
    <property type="entry name" value="Pro_CA"/>
    <property type="match status" value="1"/>
</dbReference>
<organism evidence="5">
    <name type="scientific">hydrothermal vent metagenome</name>
    <dbReference type="NCBI Taxonomy" id="652676"/>
    <lineage>
        <taxon>unclassified sequences</taxon>
        <taxon>metagenomes</taxon>
        <taxon>ecological metagenomes</taxon>
    </lineage>
</organism>
<keyword evidence="4" id="KW-0862">Zinc</keyword>